<dbReference type="GeneID" id="87865381"/>
<reference evidence="1" key="2">
    <citation type="submission" date="2023-06" db="EMBL/GenBank/DDBJ databases">
        <authorList>
            <consortium name="Lawrence Berkeley National Laboratory"/>
            <person name="Haridas S."/>
            <person name="Hensen N."/>
            <person name="Bonometti L."/>
            <person name="Westerberg I."/>
            <person name="Brannstrom I.O."/>
            <person name="Guillou S."/>
            <person name="Cros-Aarteil S."/>
            <person name="Calhoun S."/>
            <person name="Kuo A."/>
            <person name="Mondo S."/>
            <person name="Pangilinan J."/>
            <person name="Riley R."/>
            <person name="Labutti K."/>
            <person name="Andreopoulos B."/>
            <person name="Lipzen A."/>
            <person name="Chen C."/>
            <person name="Yanf M."/>
            <person name="Daum C."/>
            <person name="Ng V."/>
            <person name="Clum A."/>
            <person name="Steindorff A."/>
            <person name="Ohm R."/>
            <person name="Martin F."/>
            <person name="Silar P."/>
            <person name="Natvig D."/>
            <person name="Lalanne C."/>
            <person name="Gautier V."/>
            <person name="Ament-Velasquez S.L."/>
            <person name="Kruys A."/>
            <person name="Hutchinson M.I."/>
            <person name="Powell A.J."/>
            <person name="Barry K."/>
            <person name="Miller A.N."/>
            <person name="Grigoriev I.V."/>
            <person name="Debuchy R."/>
            <person name="Gladieux P."/>
            <person name="Thoren M.H."/>
            <person name="Johannesson H."/>
        </authorList>
    </citation>
    <scope>NUCLEOTIDE SEQUENCE</scope>
    <source>
        <strain evidence="1">CBS 560.94</strain>
    </source>
</reference>
<dbReference type="AlphaFoldDB" id="A0AAE0JE62"/>
<organism evidence="1 2">
    <name type="scientific">Neurospora tetraspora</name>
    <dbReference type="NCBI Taxonomy" id="94610"/>
    <lineage>
        <taxon>Eukaryota</taxon>
        <taxon>Fungi</taxon>
        <taxon>Dikarya</taxon>
        <taxon>Ascomycota</taxon>
        <taxon>Pezizomycotina</taxon>
        <taxon>Sordariomycetes</taxon>
        <taxon>Sordariomycetidae</taxon>
        <taxon>Sordariales</taxon>
        <taxon>Sordariaceae</taxon>
        <taxon>Neurospora</taxon>
    </lineage>
</organism>
<accession>A0AAE0JE62</accession>
<evidence type="ECO:0000313" key="2">
    <source>
        <dbReference type="Proteomes" id="UP001278500"/>
    </source>
</evidence>
<gene>
    <name evidence="1" type="ORF">B0H65DRAFT_508492</name>
</gene>
<dbReference type="Proteomes" id="UP001278500">
    <property type="component" value="Unassembled WGS sequence"/>
</dbReference>
<dbReference type="EMBL" id="JAUEPP010000004">
    <property type="protein sequence ID" value="KAK3344621.1"/>
    <property type="molecule type" value="Genomic_DNA"/>
</dbReference>
<reference evidence="1" key="1">
    <citation type="journal article" date="2023" name="Mol. Phylogenet. Evol.">
        <title>Genome-scale phylogeny and comparative genomics of the fungal order Sordariales.</title>
        <authorList>
            <person name="Hensen N."/>
            <person name="Bonometti L."/>
            <person name="Westerberg I."/>
            <person name="Brannstrom I.O."/>
            <person name="Guillou S."/>
            <person name="Cros-Aarteil S."/>
            <person name="Calhoun S."/>
            <person name="Haridas S."/>
            <person name="Kuo A."/>
            <person name="Mondo S."/>
            <person name="Pangilinan J."/>
            <person name="Riley R."/>
            <person name="LaButti K."/>
            <person name="Andreopoulos B."/>
            <person name="Lipzen A."/>
            <person name="Chen C."/>
            <person name="Yan M."/>
            <person name="Daum C."/>
            <person name="Ng V."/>
            <person name="Clum A."/>
            <person name="Steindorff A."/>
            <person name="Ohm R.A."/>
            <person name="Martin F."/>
            <person name="Silar P."/>
            <person name="Natvig D.O."/>
            <person name="Lalanne C."/>
            <person name="Gautier V."/>
            <person name="Ament-Velasquez S.L."/>
            <person name="Kruys A."/>
            <person name="Hutchinson M.I."/>
            <person name="Powell A.J."/>
            <person name="Barry K."/>
            <person name="Miller A.N."/>
            <person name="Grigoriev I.V."/>
            <person name="Debuchy R."/>
            <person name="Gladieux P."/>
            <person name="Hiltunen Thoren M."/>
            <person name="Johannesson H."/>
        </authorList>
    </citation>
    <scope>NUCLEOTIDE SEQUENCE</scope>
    <source>
        <strain evidence="1">CBS 560.94</strain>
    </source>
</reference>
<evidence type="ECO:0000313" key="1">
    <source>
        <dbReference type="EMBL" id="KAK3344621.1"/>
    </source>
</evidence>
<comment type="caution">
    <text evidence="1">The sequence shown here is derived from an EMBL/GenBank/DDBJ whole genome shotgun (WGS) entry which is preliminary data.</text>
</comment>
<proteinExistence type="predicted"/>
<dbReference type="RefSeq" id="XP_062681234.1">
    <property type="nucleotide sequence ID" value="XM_062828227.1"/>
</dbReference>
<protein>
    <submittedName>
        <fullName evidence="1">Uncharacterized protein</fullName>
    </submittedName>
</protein>
<sequence length="84" mass="9528">MANTGRHDGVQMTYKPLADRLQVVLYEASQVCYTNLEPHVKCATGVFATCRRYSCSNDWCNLVEAFGCVPASVTKCAWYCIRRR</sequence>
<name>A0AAE0JE62_9PEZI</name>
<keyword evidence="2" id="KW-1185">Reference proteome</keyword>